<evidence type="ECO:0000313" key="8">
    <source>
        <dbReference type="Proteomes" id="UP000053257"/>
    </source>
</evidence>
<reference evidence="7 8" key="1">
    <citation type="journal article" date="2014" name="PLoS Genet.">
        <title>Analysis of the Phlebiopsis gigantea genome, transcriptome and secretome provides insight into its pioneer colonization strategies of wood.</title>
        <authorList>
            <person name="Hori C."/>
            <person name="Ishida T."/>
            <person name="Igarashi K."/>
            <person name="Samejima M."/>
            <person name="Suzuki H."/>
            <person name="Master E."/>
            <person name="Ferreira P."/>
            <person name="Ruiz-Duenas F.J."/>
            <person name="Held B."/>
            <person name="Canessa P."/>
            <person name="Larrondo L.F."/>
            <person name="Schmoll M."/>
            <person name="Druzhinina I.S."/>
            <person name="Kubicek C.P."/>
            <person name="Gaskell J.A."/>
            <person name="Kersten P."/>
            <person name="St John F."/>
            <person name="Glasner J."/>
            <person name="Sabat G."/>
            <person name="Splinter BonDurant S."/>
            <person name="Syed K."/>
            <person name="Yadav J."/>
            <person name="Mgbeahuruike A.C."/>
            <person name="Kovalchuk A."/>
            <person name="Asiegbu F.O."/>
            <person name="Lackner G."/>
            <person name="Hoffmeister D."/>
            <person name="Rencoret J."/>
            <person name="Gutierrez A."/>
            <person name="Sun H."/>
            <person name="Lindquist E."/>
            <person name="Barry K."/>
            <person name="Riley R."/>
            <person name="Grigoriev I.V."/>
            <person name="Henrissat B."/>
            <person name="Kues U."/>
            <person name="Berka R.M."/>
            <person name="Martinez A.T."/>
            <person name="Covert S.F."/>
            <person name="Blanchette R.A."/>
            <person name="Cullen D."/>
        </authorList>
    </citation>
    <scope>NUCLEOTIDE SEQUENCE [LARGE SCALE GENOMIC DNA]</scope>
    <source>
        <strain evidence="7 8">11061_1 CR5-6</strain>
    </source>
</reference>
<dbReference type="STRING" id="745531.A0A0C3S2Y0"/>
<organism evidence="7 8">
    <name type="scientific">Phlebiopsis gigantea (strain 11061_1 CR5-6)</name>
    <name type="common">White-rot fungus</name>
    <name type="synonym">Peniophora gigantea</name>
    <dbReference type="NCBI Taxonomy" id="745531"/>
    <lineage>
        <taxon>Eukaryota</taxon>
        <taxon>Fungi</taxon>
        <taxon>Dikarya</taxon>
        <taxon>Basidiomycota</taxon>
        <taxon>Agaricomycotina</taxon>
        <taxon>Agaricomycetes</taxon>
        <taxon>Polyporales</taxon>
        <taxon>Phanerochaetaceae</taxon>
        <taxon>Phlebiopsis</taxon>
    </lineage>
</organism>
<keyword evidence="2 5" id="KW-0812">Transmembrane</keyword>
<sequence>MPSAFARTLSKTRVVVLLLLSIFSLALLISNGQFAHTLMKDGNVTIAPFISFNLAVSVMTMVTLLVMLIVGFVGQDPFTSWIVIEISWLGFLNILWLASSAYTSSQWQPLARTGVCSSGKPLPADFATICTDFQASMAFGWMGWILMSAYWGTLLAFAINSAKNGEPVWKSTLKTAGSGKAASTEFGSSLVFQPVKPRELDSASTIKETV</sequence>
<evidence type="ECO:0000259" key="6">
    <source>
        <dbReference type="Pfam" id="PF01284"/>
    </source>
</evidence>
<dbReference type="HOGENOM" id="CLU_083413_0_0_1"/>
<feature type="transmembrane region" description="Helical" evidence="5">
    <location>
        <begin position="141"/>
        <end position="160"/>
    </location>
</feature>
<protein>
    <recommendedName>
        <fullName evidence="6">MARVEL domain-containing protein</fullName>
    </recommendedName>
</protein>
<evidence type="ECO:0000256" key="5">
    <source>
        <dbReference type="SAM" id="Phobius"/>
    </source>
</evidence>
<comment type="subcellular location">
    <subcellularLocation>
        <location evidence="1">Membrane</location>
        <topology evidence="1">Multi-pass membrane protein</topology>
    </subcellularLocation>
</comment>
<evidence type="ECO:0000256" key="1">
    <source>
        <dbReference type="ARBA" id="ARBA00004141"/>
    </source>
</evidence>
<keyword evidence="4 5" id="KW-0472">Membrane</keyword>
<evidence type="ECO:0000256" key="2">
    <source>
        <dbReference type="ARBA" id="ARBA00022692"/>
    </source>
</evidence>
<accession>A0A0C3S2Y0</accession>
<feature type="transmembrane region" description="Helical" evidence="5">
    <location>
        <begin position="81"/>
        <end position="102"/>
    </location>
</feature>
<dbReference type="Proteomes" id="UP000053257">
    <property type="component" value="Unassembled WGS sequence"/>
</dbReference>
<evidence type="ECO:0000256" key="4">
    <source>
        <dbReference type="ARBA" id="ARBA00023136"/>
    </source>
</evidence>
<keyword evidence="8" id="KW-1185">Reference proteome</keyword>
<dbReference type="OrthoDB" id="3364107at2759"/>
<evidence type="ECO:0000256" key="3">
    <source>
        <dbReference type="ARBA" id="ARBA00022989"/>
    </source>
</evidence>
<dbReference type="GO" id="GO:0016020">
    <property type="term" value="C:membrane"/>
    <property type="evidence" value="ECO:0007669"/>
    <property type="project" value="UniProtKB-SubCell"/>
</dbReference>
<keyword evidence="3 5" id="KW-1133">Transmembrane helix</keyword>
<dbReference type="InterPro" id="IPR008253">
    <property type="entry name" value="Marvel"/>
</dbReference>
<dbReference type="AlphaFoldDB" id="A0A0C3S2Y0"/>
<gene>
    <name evidence="7" type="ORF">PHLGIDRAFT_37108</name>
</gene>
<dbReference type="Pfam" id="PF01284">
    <property type="entry name" value="MARVEL"/>
    <property type="match status" value="1"/>
</dbReference>
<dbReference type="EMBL" id="KN840587">
    <property type="protein sequence ID" value="KIP04082.1"/>
    <property type="molecule type" value="Genomic_DNA"/>
</dbReference>
<proteinExistence type="predicted"/>
<feature type="domain" description="MARVEL" evidence="6">
    <location>
        <begin position="17"/>
        <end position="148"/>
    </location>
</feature>
<feature type="transmembrane region" description="Helical" evidence="5">
    <location>
        <begin position="50"/>
        <end position="74"/>
    </location>
</feature>
<name>A0A0C3S2Y0_PHLG1</name>
<evidence type="ECO:0000313" key="7">
    <source>
        <dbReference type="EMBL" id="KIP04082.1"/>
    </source>
</evidence>